<dbReference type="Pfam" id="PF00137">
    <property type="entry name" value="ATP-synt_C"/>
    <property type="match status" value="1"/>
</dbReference>
<name>A0A7S8CBU1_9BACI</name>
<dbReference type="SUPFAM" id="SSF81333">
    <property type="entry name" value="F1F0 ATP synthase subunit C"/>
    <property type="match status" value="1"/>
</dbReference>
<dbReference type="RefSeq" id="WP_239671756.1">
    <property type="nucleotide sequence ID" value="NZ_CP049742.1"/>
</dbReference>
<accession>A0A7S8CBU1</accession>
<dbReference type="InterPro" id="IPR002379">
    <property type="entry name" value="ATPase_proteolipid_c-like_dom"/>
</dbReference>
<evidence type="ECO:0000256" key="1">
    <source>
        <dbReference type="ARBA" id="ARBA00004141"/>
    </source>
</evidence>
<proteinExistence type="inferred from homology"/>
<evidence type="ECO:0000259" key="11">
    <source>
        <dbReference type="Pfam" id="PF00137"/>
    </source>
</evidence>
<feature type="domain" description="V-ATPase proteolipid subunit C-like" evidence="11">
    <location>
        <begin position="9"/>
        <end position="60"/>
    </location>
</feature>
<dbReference type="CDD" id="cd00313">
    <property type="entry name" value="ATP-synt_Fo_Vo_Ao_c"/>
    <property type="match status" value="1"/>
</dbReference>
<comment type="similarity">
    <text evidence="2">Belongs to the ATPase C chain family.</text>
</comment>
<evidence type="ECO:0000256" key="10">
    <source>
        <dbReference type="SAM" id="Phobius"/>
    </source>
</evidence>
<evidence type="ECO:0000256" key="4">
    <source>
        <dbReference type="ARBA" id="ARBA00022781"/>
    </source>
</evidence>
<dbReference type="GO" id="GO:0015986">
    <property type="term" value="P:proton motive force-driven ATP synthesis"/>
    <property type="evidence" value="ECO:0007669"/>
    <property type="project" value="InterPro"/>
</dbReference>
<dbReference type="AlphaFoldDB" id="A0A7S8CBU1"/>
<keyword evidence="3 10" id="KW-0812">Transmembrane</keyword>
<evidence type="ECO:0000256" key="7">
    <source>
        <dbReference type="ARBA" id="ARBA00023136"/>
    </source>
</evidence>
<dbReference type="InterPro" id="IPR000454">
    <property type="entry name" value="ATP_synth_F0_csu"/>
</dbReference>
<evidence type="ECO:0000256" key="3">
    <source>
        <dbReference type="ARBA" id="ARBA00022692"/>
    </source>
</evidence>
<dbReference type="GO" id="GO:0045259">
    <property type="term" value="C:proton-transporting ATP synthase complex"/>
    <property type="evidence" value="ECO:0007669"/>
    <property type="project" value="InterPro"/>
</dbReference>
<evidence type="ECO:0000256" key="6">
    <source>
        <dbReference type="ARBA" id="ARBA00023065"/>
    </source>
</evidence>
<dbReference type="Proteomes" id="UP000593626">
    <property type="component" value="Chromosome"/>
</dbReference>
<keyword evidence="6" id="KW-0406">Ion transport</keyword>
<reference evidence="12 13" key="1">
    <citation type="submission" date="2019-07" db="EMBL/GenBank/DDBJ databases">
        <title>Genome sequence of 2 isolates from Red Sea Mangroves.</title>
        <authorList>
            <person name="Sefrji F."/>
            <person name="Michoud G."/>
            <person name="Merlino G."/>
            <person name="Daffonchio D."/>
        </authorList>
    </citation>
    <scope>NUCLEOTIDE SEQUENCE [LARGE SCALE GENOMIC DNA]</scope>
    <source>
        <strain evidence="12 13">R1DC41</strain>
    </source>
</reference>
<organism evidence="12 13">
    <name type="scientific">Mangrovibacillus cuniculi</name>
    <dbReference type="NCBI Taxonomy" id="2593652"/>
    <lineage>
        <taxon>Bacteria</taxon>
        <taxon>Bacillati</taxon>
        <taxon>Bacillota</taxon>
        <taxon>Bacilli</taxon>
        <taxon>Bacillales</taxon>
        <taxon>Bacillaceae</taxon>
        <taxon>Mangrovibacillus</taxon>
    </lineage>
</organism>
<dbReference type="InterPro" id="IPR035921">
    <property type="entry name" value="F/V-ATP_Csub_sf"/>
</dbReference>
<protein>
    <recommendedName>
        <fullName evidence="8">ATP synthase F(0) sector subunit c</fullName>
    </recommendedName>
    <alternativeName>
        <fullName evidence="9">F-type ATPase subunit c</fullName>
    </alternativeName>
</protein>
<dbReference type="GO" id="GO:0015078">
    <property type="term" value="F:proton transmembrane transporter activity"/>
    <property type="evidence" value="ECO:0007669"/>
    <property type="project" value="InterPro"/>
</dbReference>
<evidence type="ECO:0000256" key="5">
    <source>
        <dbReference type="ARBA" id="ARBA00022989"/>
    </source>
</evidence>
<evidence type="ECO:0000256" key="9">
    <source>
        <dbReference type="ARBA" id="ARBA00032887"/>
    </source>
</evidence>
<evidence type="ECO:0000256" key="2">
    <source>
        <dbReference type="ARBA" id="ARBA00006704"/>
    </source>
</evidence>
<dbReference type="KEGG" id="mcui:G8O30_08975"/>
<keyword evidence="5 10" id="KW-1133">Transmembrane helix</keyword>
<keyword evidence="13" id="KW-1185">Reference proteome</keyword>
<keyword evidence="6" id="KW-0813">Transport</keyword>
<keyword evidence="4" id="KW-0375">Hydrogen ion transport</keyword>
<dbReference type="EMBL" id="CP049742">
    <property type="protein sequence ID" value="QPC47088.1"/>
    <property type="molecule type" value="Genomic_DNA"/>
</dbReference>
<feature type="transmembrane region" description="Helical" evidence="10">
    <location>
        <begin position="50"/>
        <end position="73"/>
    </location>
</feature>
<keyword evidence="7 10" id="KW-0472">Membrane</keyword>
<dbReference type="PRINTS" id="PR00124">
    <property type="entry name" value="ATPASEC"/>
</dbReference>
<evidence type="ECO:0000313" key="13">
    <source>
        <dbReference type="Proteomes" id="UP000593626"/>
    </source>
</evidence>
<evidence type="ECO:0000256" key="8">
    <source>
        <dbReference type="ARBA" id="ARBA00032200"/>
    </source>
</evidence>
<dbReference type="InterPro" id="IPR038662">
    <property type="entry name" value="ATP_synth_F0_csu_sf"/>
</dbReference>
<evidence type="ECO:0000313" key="12">
    <source>
        <dbReference type="EMBL" id="QPC47088.1"/>
    </source>
</evidence>
<gene>
    <name evidence="12" type="ORF">G8O30_08975</name>
</gene>
<comment type="subcellular location">
    <subcellularLocation>
        <location evidence="1">Membrane</location>
        <topology evidence="1">Multi-pass membrane protein</topology>
    </subcellularLocation>
</comment>
<dbReference type="GO" id="GO:0033177">
    <property type="term" value="C:proton-transporting two-sector ATPase complex, proton-transporting domain"/>
    <property type="evidence" value="ECO:0007669"/>
    <property type="project" value="InterPro"/>
</dbReference>
<dbReference type="Gene3D" id="1.20.20.10">
    <property type="entry name" value="F1F0 ATP synthase subunit C"/>
    <property type="match status" value="1"/>
</dbReference>
<sequence length="82" mass="8730">MIQIFKCWVGAALALLGIGGIGLAIGMAGGAGLEGIARQPEATEKISNFMLTYVILPELFLALILSVLSLYILNKCKCERDC</sequence>